<dbReference type="EMBL" id="KZ820657">
    <property type="protein sequence ID" value="PWN46875.1"/>
    <property type="molecule type" value="Genomic_DNA"/>
</dbReference>
<dbReference type="Proteomes" id="UP000245626">
    <property type="component" value="Unassembled WGS sequence"/>
</dbReference>
<evidence type="ECO:0000313" key="2">
    <source>
        <dbReference type="Proteomes" id="UP000245626"/>
    </source>
</evidence>
<protein>
    <submittedName>
        <fullName evidence="1">Uncharacterized protein</fullName>
    </submittedName>
</protein>
<evidence type="ECO:0000313" key="1">
    <source>
        <dbReference type="EMBL" id="PWN46875.1"/>
    </source>
</evidence>
<proteinExistence type="predicted"/>
<sequence>MPLHLAALTSPLRGLTTIPPSNGLITPPFLAGSPDVYPFGKGNLTPPRLSSSPASTLAAAVQLSRLGVGIGNGINPNVLSAENDPLGGGSGLSGNQPPIVNTGNSGPMCVQPGDWICGQCAFVNWRRRRVCMRCFPFAEGNEVGQSLSDGAALAAKVAAGLDLASPEASASVAAIASLKAKRSGTVSGASVEKSSHNKSHSCTNSAVQLASGVHQLQANVGMSKDVSRPASPVSAPHYLSSFKFDNSYPSNFLGKGTDPGTRQERILNLESEGSANHSQDSTSSHWLTGHSVSQHLLNSAREIWSSSPARPSFSQTEEIDQAKNRKLAPIGTKDSNTDFNRFCSPSHNDTSSFTGFSQSLWFKPELEPVLGTSSVDPVASRAEGFKSQRSDSNIWPSNARASFHSPSIEERKEALEARESIFSPVHHISEP</sequence>
<accession>A0ACD0NM91</accession>
<organism evidence="1 2">
    <name type="scientific">Violaceomyces palustris</name>
    <dbReference type="NCBI Taxonomy" id="1673888"/>
    <lineage>
        <taxon>Eukaryota</taxon>
        <taxon>Fungi</taxon>
        <taxon>Dikarya</taxon>
        <taxon>Basidiomycota</taxon>
        <taxon>Ustilaginomycotina</taxon>
        <taxon>Ustilaginomycetes</taxon>
        <taxon>Violaceomycetales</taxon>
        <taxon>Violaceomycetaceae</taxon>
        <taxon>Violaceomyces</taxon>
    </lineage>
</organism>
<gene>
    <name evidence="1" type="ORF">IE53DRAFT_286429</name>
</gene>
<keyword evidence="2" id="KW-1185">Reference proteome</keyword>
<reference evidence="1 2" key="1">
    <citation type="journal article" date="2018" name="Mol. Biol. Evol.">
        <title>Broad Genomic Sampling Reveals a Smut Pathogenic Ancestry of the Fungal Clade Ustilaginomycotina.</title>
        <authorList>
            <person name="Kijpornyongpan T."/>
            <person name="Mondo S.J."/>
            <person name="Barry K."/>
            <person name="Sandor L."/>
            <person name="Lee J."/>
            <person name="Lipzen A."/>
            <person name="Pangilinan J."/>
            <person name="LaButti K."/>
            <person name="Hainaut M."/>
            <person name="Henrissat B."/>
            <person name="Grigoriev I.V."/>
            <person name="Spatafora J.W."/>
            <person name="Aime M.C."/>
        </authorList>
    </citation>
    <scope>NUCLEOTIDE SEQUENCE [LARGE SCALE GENOMIC DNA]</scope>
    <source>
        <strain evidence="1 2">SA 807</strain>
    </source>
</reference>
<name>A0ACD0NM91_9BASI</name>